<keyword evidence="3 7" id="KW-0347">Helicase</keyword>
<evidence type="ECO:0000256" key="3">
    <source>
        <dbReference type="ARBA" id="ARBA00022806"/>
    </source>
</evidence>
<dbReference type="GO" id="GO:0003677">
    <property type="term" value="F:DNA binding"/>
    <property type="evidence" value="ECO:0007669"/>
    <property type="project" value="InterPro"/>
</dbReference>
<dbReference type="PROSITE" id="PS51194">
    <property type="entry name" value="HELICASE_CTER"/>
    <property type="match status" value="1"/>
</dbReference>
<dbReference type="PROSITE" id="PS51192">
    <property type="entry name" value="HELICASE_ATP_BIND_1"/>
    <property type="match status" value="1"/>
</dbReference>
<dbReference type="EMBL" id="FNUV01000001">
    <property type="protein sequence ID" value="SEF43469.1"/>
    <property type="molecule type" value="Genomic_DNA"/>
</dbReference>
<dbReference type="GO" id="GO:0016787">
    <property type="term" value="F:hydrolase activity"/>
    <property type="evidence" value="ECO:0007669"/>
    <property type="project" value="UniProtKB-KW"/>
</dbReference>
<dbReference type="InterPro" id="IPR001650">
    <property type="entry name" value="Helicase_C-like"/>
</dbReference>
<organism evidence="7 8">
    <name type="scientific">Xylanibacter ruminicola</name>
    <name type="common">Prevotella ruminicola</name>
    <dbReference type="NCBI Taxonomy" id="839"/>
    <lineage>
        <taxon>Bacteria</taxon>
        <taxon>Pseudomonadati</taxon>
        <taxon>Bacteroidota</taxon>
        <taxon>Bacteroidia</taxon>
        <taxon>Bacteroidales</taxon>
        <taxon>Prevotellaceae</taxon>
        <taxon>Xylanibacter</taxon>
    </lineage>
</organism>
<feature type="domain" description="Helicase C-terminal" evidence="6">
    <location>
        <begin position="717"/>
        <end position="881"/>
    </location>
</feature>
<proteinExistence type="predicted"/>
<evidence type="ECO:0000259" key="6">
    <source>
        <dbReference type="PROSITE" id="PS51194"/>
    </source>
</evidence>
<dbReference type="PANTHER" id="PTHR11274">
    <property type="entry name" value="RAD25/XP-B DNA REPAIR HELICASE"/>
    <property type="match status" value="1"/>
</dbReference>
<keyword evidence="1" id="KW-0547">Nucleotide-binding</keyword>
<keyword evidence="2" id="KW-0378">Hydrolase</keyword>
<dbReference type="InterPro" id="IPR014001">
    <property type="entry name" value="Helicase_ATP-bd"/>
</dbReference>
<name>A0A1H5RYQ9_XYLRU</name>
<dbReference type="RefSeq" id="WP_103915012.1">
    <property type="nucleotide sequence ID" value="NZ_FNUV01000001.1"/>
</dbReference>
<dbReference type="Gene3D" id="3.40.50.300">
    <property type="entry name" value="P-loop containing nucleotide triphosphate hydrolases"/>
    <property type="match status" value="2"/>
</dbReference>
<dbReference type="Pfam" id="PF13091">
    <property type="entry name" value="PLDc_2"/>
    <property type="match status" value="1"/>
</dbReference>
<evidence type="ECO:0000256" key="4">
    <source>
        <dbReference type="ARBA" id="ARBA00022840"/>
    </source>
</evidence>
<reference evidence="7 8" key="1">
    <citation type="submission" date="2016-10" db="EMBL/GenBank/DDBJ databases">
        <authorList>
            <person name="de Groot N.N."/>
        </authorList>
    </citation>
    <scope>NUCLEOTIDE SEQUENCE [LARGE SCALE GENOMIC DNA]</scope>
    <source>
        <strain evidence="7 8">AR32</strain>
    </source>
</reference>
<dbReference type="InterPro" id="IPR050615">
    <property type="entry name" value="ATP-dep_DNA_Helicase"/>
</dbReference>
<dbReference type="AlphaFoldDB" id="A0A1H5RYQ9"/>
<dbReference type="InterPro" id="IPR025202">
    <property type="entry name" value="PLD-like_dom"/>
</dbReference>
<dbReference type="Proteomes" id="UP000236735">
    <property type="component" value="Unassembled WGS sequence"/>
</dbReference>
<dbReference type="SMART" id="SM00490">
    <property type="entry name" value="HELICc"/>
    <property type="match status" value="1"/>
</dbReference>
<dbReference type="InterPro" id="IPR027417">
    <property type="entry name" value="P-loop_NTPase"/>
</dbReference>
<dbReference type="PANTHER" id="PTHR11274:SF0">
    <property type="entry name" value="GENERAL TRANSCRIPTION AND DNA REPAIR FACTOR IIH HELICASE SUBUNIT XPB"/>
    <property type="match status" value="1"/>
</dbReference>
<sequence length="924" mass="107829">MIDITLRMDYADVFDFDKFHEVFRQQLTVAKGDECITLASFIEDHHEVWHDYSLSKIAKIAEVLATEVADLYGLFPDPDDRITLPKFVKQQIKKETEQGIRELAKEYLEGKRKPQKLHTILDYINSRRKTSTTRRNLQSSLIQDKVNFVHFNDEDTWGLRSKPYKDHSAWDEDEVIDHGHSDESVWCAREEVIIRTDIASQNFELRYSSKREHKPTEFFTKALINSSHLDLGLGYFSSACFNVLACGFAHFVKNGGNMRMYINPSVTEDDYKLLKNSDYEGFEQYMIQSYDRLLKIFSRRDELFFRCLSYLISQHRIEVKIVMLKEDGIAHEKFGIFADTGGNEVAFNGSMNLTASGLTKNIEAIDTICSWRSDDDRERIKGYHDDFESIWENRNPDIMVFPAEEFCNRILVTYPTSNLDDLVKLENVVMKELEQENYLAAVDEPHFPSKFKDGPRPYQIDAYQAWKGRGKRGVFAMATGTGKTITSLNCALEEYRDDDFYRLLILVPSLALVEQWGDEVRNFNFRNVIKVSSENAQWKVELAKMIMKMGLGRNVNYVIISTYQSFVMKDFQVMLPKLSKGTILIADEAHNIGSASVRNAFHALTIERRIALSATPNRIYDEEGTREIESFFNDTHPYTYSFSMSRAIKEERLMPYYYFPYLARLEDDEMVEYARITRQLVQMYNSNKGGFSDPERARKLLLLRKNLLHKARNKMAVFRQILQTIGEDKLKYCFVYSAAGKRTRLDEIDDERLDEYILKEMQAVLKQTFPNVTCNSYTGEDSKEMRRQKLAAFAEGRLNVLFAKNCLDEGVDVPRAEYGIFTSSTGNPRQFIQRRGRLLRRHEDKTFAYIYDMVVVPNFHSPHYDRRFWTMEKNLVENEMRRVANFGYLASNYYTGALSMLDEVVRFYEINLDEMVLNEENQNS</sequence>
<dbReference type="Pfam" id="PF04851">
    <property type="entry name" value="ResIII"/>
    <property type="match status" value="1"/>
</dbReference>
<dbReference type="GO" id="GO:0004386">
    <property type="term" value="F:helicase activity"/>
    <property type="evidence" value="ECO:0007669"/>
    <property type="project" value="UniProtKB-KW"/>
</dbReference>
<protein>
    <submittedName>
        <fullName evidence="7">Superfamily II DNA or RNA helicase</fullName>
    </submittedName>
</protein>
<gene>
    <name evidence="7" type="ORF">SAMN05216354_0417</name>
</gene>
<dbReference type="SMART" id="SM00487">
    <property type="entry name" value="DEXDc"/>
    <property type="match status" value="1"/>
</dbReference>
<dbReference type="Pfam" id="PF00271">
    <property type="entry name" value="Helicase_C"/>
    <property type="match status" value="1"/>
</dbReference>
<evidence type="ECO:0000313" key="7">
    <source>
        <dbReference type="EMBL" id="SEF43469.1"/>
    </source>
</evidence>
<keyword evidence="4" id="KW-0067">ATP-binding</keyword>
<dbReference type="InterPro" id="IPR006935">
    <property type="entry name" value="Helicase/UvrB_N"/>
</dbReference>
<evidence type="ECO:0000256" key="2">
    <source>
        <dbReference type="ARBA" id="ARBA00022801"/>
    </source>
</evidence>
<dbReference type="CDD" id="cd09179">
    <property type="entry name" value="PLDc_N_DEXD_a"/>
    <property type="match status" value="1"/>
</dbReference>
<feature type="domain" description="Helicase ATP-binding" evidence="5">
    <location>
        <begin position="464"/>
        <end position="634"/>
    </location>
</feature>
<dbReference type="GO" id="GO:0005524">
    <property type="term" value="F:ATP binding"/>
    <property type="evidence" value="ECO:0007669"/>
    <property type="project" value="UniProtKB-KW"/>
</dbReference>
<evidence type="ECO:0000256" key="1">
    <source>
        <dbReference type="ARBA" id="ARBA00022741"/>
    </source>
</evidence>
<evidence type="ECO:0000313" key="8">
    <source>
        <dbReference type="Proteomes" id="UP000236735"/>
    </source>
</evidence>
<accession>A0A1H5RYQ9</accession>
<evidence type="ECO:0000259" key="5">
    <source>
        <dbReference type="PROSITE" id="PS51192"/>
    </source>
</evidence>
<dbReference type="Gene3D" id="3.30.870.10">
    <property type="entry name" value="Endonuclease Chain A"/>
    <property type="match status" value="1"/>
</dbReference>
<dbReference type="CDD" id="cd17926">
    <property type="entry name" value="DEXHc_RE"/>
    <property type="match status" value="1"/>
</dbReference>
<dbReference type="SUPFAM" id="SSF52540">
    <property type="entry name" value="P-loop containing nucleoside triphosphate hydrolases"/>
    <property type="match status" value="1"/>
</dbReference>